<dbReference type="InterPro" id="IPR000971">
    <property type="entry name" value="Globin"/>
</dbReference>
<dbReference type="InterPro" id="IPR017927">
    <property type="entry name" value="FAD-bd_FR_type"/>
</dbReference>
<dbReference type="CDD" id="cd19753">
    <property type="entry name" value="Mb-like_oxidoreductase"/>
    <property type="match status" value="1"/>
</dbReference>
<keyword evidence="7" id="KW-0479">Metal-binding</keyword>
<dbReference type="InterPro" id="IPR012292">
    <property type="entry name" value="Globin/Proto"/>
</dbReference>
<dbReference type="InterPro" id="IPR009050">
    <property type="entry name" value="Globin-like_sf"/>
</dbReference>
<evidence type="ECO:0000256" key="4">
    <source>
        <dbReference type="ARBA" id="ARBA00023027"/>
    </source>
</evidence>
<comment type="similarity">
    <text evidence="7">Belongs to the globin family.</text>
</comment>
<accession>A0ABT0UTI2</accession>
<dbReference type="Proteomes" id="UP001431429">
    <property type="component" value="Unassembled WGS sequence"/>
</dbReference>
<dbReference type="EC" id="1.14.12.17" evidence="3"/>
<dbReference type="PANTHER" id="PTHR47354:SF5">
    <property type="entry name" value="PROTEIN RFBI"/>
    <property type="match status" value="1"/>
</dbReference>
<evidence type="ECO:0000256" key="5">
    <source>
        <dbReference type="ARBA" id="ARBA00048649"/>
    </source>
</evidence>
<keyword evidence="7" id="KW-0349">Heme</keyword>
<keyword evidence="12" id="KW-1185">Reference proteome</keyword>
<comment type="similarity">
    <text evidence="2">In the C-terminal section; belongs to the flavoprotein pyridine nucleotide cytochrome reductase family.</text>
</comment>
<organism evidence="11 12">
    <name type="scientific">Streptomyces albipurpureus</name>
    <dbReference type="NCBI Taxonomy" id="2897419"/>
    <lineage>
        <taxon>Bacteria</taxon>
        <taxon>Bacillati</taxon>
        <taxon>Actinomycetota</taxon>
        <taxon>Actinomycetes</taxon>
        <taxon>Kitasatosporales</taxon>
        <taxon>Streptomycetaceae</taxon>
        <taxon>Streptomyces</taxon>
    </lineage>
</organism>
<comment type="caution">
    <text evidence="11">The sequence shown here is derived from an EMBL/GenBank/DDBJ whole genome shotgun (WGS) entry which is preliminary data.</text>
</comment>
<dbReference type="SUPFAM" id="SSF63380">
    <property type="entry name" value="Riboflavin synthase domain-like"/>
    <property type="match status" value="1"/>
</dbReference>
<dbReference type="Gene3D" id="1.10.490.10">
    <property type="entry name" value="Globins"/>
    <property type="match status" value="1"/>
</dbReference>
<dbReference type="PRINTS" id="PR00410">
    <property type="entry name" value="PHEHYDRXLASE"/>
</dbReference>
<dbReference type="RefSeq" id="WP_250921014.1">
    <property type="nucleotide sequence ID" value="NZ_JAMQAW010000025.1"/>
</dbReference>
<dbReference type="PANTHER" id="PTHR47354">
    <property type="entry name" value="NADH OXIDOREDUCTASE HCR"/>
    <property type="match status" value="1"/>
</dbReference>
<feature type="domain" description="Globin" evidence="9">
    <location>
        <begin position="3"/>
        <end position="136"/>
    </location>
</feature>
<dbReference type="SUPFAM" id="SSF52343">
    <property type="entry name" value="Ferredoxin reductase-like, C-terminal NADP-linked domain"/>
    <property type="match status" value="1"/>
</dbReference>
<dbReference type="Gene3D" id="3.40.50.80">
    <property type="entry name" value="Nucleotide-binding domain of ferredoxin-NADP reductase (FNR) module"/>
    <property type="match status" value="1"/>
</dbReference>
<evidence type="ECO:0000256" key="7">
    <source>
        <dbReference type="RuleBase" id="RU000356"/>
    </source>
</evidence>
<dbReference type="InterPro" id="IPR001433">
    <property type="entry name" value="OxRdtase_FAD/NAD-bd"/>
</dbReference>
<evidence type="ECO:0000313" key="11">
    <source>
        <dbReference type="EMBL" id="MCM2390683.1"/>
    </source>
</evidence>
<evidence type="ECO:0000256" key="1">
    <source>
        <dbReference type="ARBA" id="ARBA00001974"/>
    </source>
</evidence>
<protein>
    <recommendedName>
        <fullName evidence="3">nitric oxide dioxygenase</fullName>
        <ecNumber evidence="3">1.14.12.17</ecNumber>
    </recommendedName>
</protein>
<keyword evidence="7" id="KW-0813">Transport</keyword>
<sequence>MHDGRAHDIQLVAASLERVRRRAAHVVKLFYAHLFHHHPHLRSLFPTAMGDQYERLFAALVQVVGHLDHPGLGIHLERLGRDHRKFGVVDADYAAVGESLIAAIRQHSPASWDERTELAWRRMYAVTADAMMSGAHRSEAENEPPCWEATVVSHRLHGNHTAIIRAEVRSPYPWLPGQYATVQHRELPGVWRPYSLSVISGSTAHHQLLEFHVGRVKGGLLSTLLCDHTVPGQVLRLGAASGAALAPPPGTPTVTLIAAGTGWGPVKSVLHELLDRRPAPRVRIDAVARGEAHFYDGAALDDLLRDHPCLSAYWWYQERGEGEMRAAERLHTHLRARRDWPDESVYLCGPVMFVEETAQLLFECGLPEGSLIRDPQPLSIQPREHVSHAEAFLDPVPVKWIDPQARTGPLDGARVSPKTGAALSPADPAAHGAGAVQPGPGHLRTRSG</sequence>
<dbReference type="InterPro" id="IPR039261">
    <property type="entry name" value="FNR_nucleotide-bd"/>
</dbReference>
<dbReference type="PROSITE" id="PS51384">
    <property type="entry name" value="FAD_FR"/>
    <property type="match status" value="1"/>
</dbReference>
<dbReference type="PROSITE" id="PS01033">
    <property type="entry name" value="GLOBIN"/>
    <property type="match status" value="1"/>
</dbReference>
<evidence type="ECO:0000259" key="9">
    <source>
        <dbReference type="PROSITE" id="PS01033"/>
    </source>
</evidence>
<evidence type="ECO:0000256" key="3">
    <source>
        <dbReference type="ARBA" id="ARBA00012229"/>
    </source>
</evidence>
<dbReference type="SUPFAM" id="SSF46458">
    <property type="entry name" value="Globin-like"/>
    <property type="match status" value="1"/>
</dbReference>
<keyword evidence="4" id="KW-0520">NAD</keyword>
<name>A0ABT0UTI2_9ACTN</name>
<feature type="region of interest" description="Disordered" evidence="8">
    <location>
        <begin position="403"/>
        <end position="448"/>
    </location>
</feature>
<comment type="cofactor">
    <cofactor evidence="1">
        <name>FAD</name>
        <dbReference type="ChEBI" id="CHEBI:57692"/>
    </cofactor>
</comment>
<keyword evidence="7" id="KW-0408">Iron</keyword>
<dbReference type="EMBL" id="JAMQAW010000025">
    <property type="protein sequence ID" value="MCM2390683.1"/>
    <property type="molecule type" value="Genomic_DNA"/>
</dbReference>
<proteinExistence type="inferred from homology"/>
<evidence type="ECO:0000256" key="6">
    <source>
        <dbReference type="ARBA" id="ARBA00049433"/>
    </source>
</evidence>
<evidence type="ECO:0000259" key="10">
    <source>
        <dbReference type="PROSITE" id="PS51384"/>
    </source>
</evidence>
<evidence type="ECO:0000256" key="2">
    <source>
        <dbReference type="ARBA" id="ARBA00006401"/>
    </source>
</evidence>
<dbReference type="Pfam" id="PF00175">
    <property type="entry name" value="NAD_binding_1"/>
    <property type="match status" value="1"/>
</dbReference>
<evidence type="ECO:0000313" key="12">
    <source>
        <dbReference type="Proteomes" id="UP001431429"/>
    </source>
</evidence>
<dbReference type="InterPro" id="IPR050415">
    <property type="entry name" value="MRET"/>
</dbReference>
<feature type="domain" description="FAD-binding FR-type" evidence="10">
    <location>
        <begin position="144"/>
        <end position="255"/>
    </location>
</feature>
<reference evidence="11" key="1">
    <citation type="submission" date="2022-06" db="EMBL/GenBank/DDBJ databases">
        <title>Genome public.</title>
        <authorList>
            <person name="Sun Q."/>
        </authorList>
    </citation>
    <scope>NUCLEOTIDE SEQUENCE</scope>
    <source>
        <strain evidence="11">CWNU-1</strain>
    </source>
</reference>
<keyword evidence="7" id="KW-0561">Oxygen transport</keyword>
<comment type="catalytic activity">
    <reaction evidence="5">
        <text>2 nitric oxide + NADH + 2 O2 = 2 nitrate + NAD(+) + H(+)</text>
        <dbReference type="Rhea" id="RHEA:19469"/>
        <dbReference type="ChEBI" id="CHEBI:15378"/>
        <dbReference type="ChEBI" id="CHEBI:15379"/>
        <dbReference type="ChEBI" id="CHEBI:16480"/>
        <dbReference type="ChEBI" id="CHEBI:17632"/>
        <dbReference type="ChEBI" id="CHEBI:57540"/>
        <dbReference type="ChEBI" id="CHEBI:57945"/>
        <dbReference type="EC" id="1.14.12.17"/>
    </reaction>
</comment>
<gene>
    <name evidence="11" type="ORF">NBG84_20670</name>
</gene>
<comment type="catalytic activity">
    <reaction evidence="6">
        <text>2 nitric oxide + NADPH + 2 O2 = 2 nitrate + NADP(+) + H(+)</text>
        <dbReference type="Rhea" id="RHEA:19465"/>
        <dbReference type="ChEBI" id="CHEBI:15378"/>
        <dbReference type="ChEBI" id="CHEBI:15379"/>
        <dbReference type="ChEBI" id="CHEBI:16480"/>
        <dbReference type="ChEBI" id="CHEBI:17632"/>
        <dbReference type="ChEBI" id="CHEBI:57783"/>
        <dbReference type="ChEBI" id="CHEBI:58349"/>
        <dbReference type="EC" id="1.14.12.17"/>
    </reaction>
</comment>
<dbReference type="Gene3D" id="2.40.30.10">
    <property type="entry name" value="Translation factors"/>
    <property type="match status" value="1"/>
</dbReference>
<evidence type="ECO:0000256" key="8">
    <source>
        <dbReference type="SAM" id="MobiDB-lite"/>
    </source>
</evidence>
<dbReference type="Pfam" id="PF00042">
    <property type="entry name" value="Globin"/>
    <property type="match status" value="1"/>
</dbReference>
<dbReference type="InterPro" id="IPR017938">
    <property type="entry name" value="Riboflavin_synthase-like_b-brl"/>
</dbReference>